<feature type="signal peptide" evidence="2">
    <location>
        <begin position="1"/>
        <end position="28"/>
    </location>
</feature>
<gene>
    <name evidence="3" type="primary">LOC118308771</name>
</gene>
<feature type="chain" id="PRO_5034969544" evidence="2">
    <location>
        <begin position="29"/>
        <end position="468"/>
    </location>
</feature>
<proteinExistence type="predicted"/>
<accession>A0A8D2ZLD2</accession>
<dbReference type="AlphaFoldDB" id="A0A8D2ZLD2"/>
<protein>
    <submittedName>
        <fullName evidence="3">Uncharacterized protein</fullName>
    </submittedName>
</protein>
<dbReference type="InterPro" id="IPR013320">
    <property type="entry name" value="ConA-like_dom_sf"/>
</dbReference>
<sequence>MKMKGRLLLAPMMMVIVSVLGVWRTTSGEPGTTDTAPNLWTTGRPGVNLNGDMFKLSFNKRGLYRYRPNYYPHHSNTNPYQGRWYTTANYPPMTMQPARRWYPTTYPTRYPYPTNYPTRPRYPTTYPTRPRYPTTYPTRYPYPTNYPTRPRYPTTYPTRYPYPTNYPTRPRYPTTYPTRPRYPTTYPTRYPYTTANYPPITMQPAGTWYSTYPPMTTQPTTTNRPGVNLNGKMFTLSYNGGGISLSPPNYSPHTTSPYTQRWYTTTYPPMTTQPSTTGLSVCLRYLTDSGGPTVTLSPSSRYRLSFQVSSNSWYSLSCDRYSSSTKSFLPNIKFWPDVSAADMWTSVCLTVDTVHRVAQVFSGSNMSIRKMLPFKCSRTGEPVMDISAFDGQVTDVQVWDYPLLYREVINYMSTSAYKLYRGSVLTWSDINYSLNGDGQLEDVYEIRARQPIGGRGKKPRERMNRQML</sequence>
<keyword evidence="2" id="KW-0732">Signal</keyword>
<evidence type="ECO:0000313" key="4">
    <source>
        <dbReference type="Proteomes" id="UP000694558"/>
    </source>
</evidence>
<name>A0A8D2ZLD2_SCOMX</name>
<evidence type="ECO:0000256" key="1">
    <source>
        <dbReference type="SAM" id="MobiDB-lite"/>
    </source>
</evidence>
<evidence type="ECO:0000313" key="3">
    <source>
        <dbReference type="Ensembl" id="ENSSMAP00000004066.2"/>
    </source>
</evidence>
<dbReference type="GeneTree" id="ENSGT00530000066252"/>
<feature type="region of interest" description="Disordered" evidence="1">
    <location>
        <begin position="113"/>
        <end position="185"/>
    </location>
</feature>
<reference evidence="3" key="2">
    <citation type="submission" date="2025-08" db="UniProtKB">
        <authorList>
            <consortium name="Ensembl"/>
        </authorList>
    </citation>
    <scope>IDENTIFICATION</scope>
</reference>
<dbReference type="SUPFAM" id="SSF49899">
    <property type="entry name" value="Concanavalin A-like lectins/glucanases"/>
    <property type="match status" value="1"/>
</dbReference>
<reference evidence="3" key="1">
    <citation type="submission" date="2023-05" db="EMBL/GenBank/DDBJ databases">
        <title>High-quality long-read genome of Scophthalmus maximus.</title>
        <authorList>
            <person name="Lien S."/>
            <person name="Martinez P."/>
        </authorList>
    </citation>
    <scope>NUCLEOTIDE SEQUENCE [LARGE SCALE GENOMIC DNA]</scope>
</reference>
<organism evidence="3 4">
    <name type="scientific">Scophthalmus maximus</name>
    <name type="common">Turbot</name>
    <name type="synonym">Psetta maxima</name>
    <dbReference type="NCBI Taxonomy" id="52904"/>
    <lineage>
        <taxon>Eukaryota</taxon>
        <taxon>Metazoa</taxon>
        <taxon>Chordata</taxon>
        <taxon>Craniata</taxon>
        <taxon>Vertebrata</taxon>
        <taxon>Euteleostomi</taxon>
        <taxon>Actinopterygii</taxon>
        <taxon>Neopterygii</taxon>
        <taxon>Teleostei</taxon>
        <taxon>Neoteleostei</taxon>
        <taxon>Acanthomorphata</taxon>
        <taxon>Carangaria</taxon>
        <taxon>Pleuronectiformes</taxon>
        <taxon>Pleuronectoidei</taxon>
        <taxon>Scophthalmidae</taxon>
        <taxon>Scophthalmus</taxon>
    </lineage>
</organism>
<dbReference type="Proteomes" id="UP000694558">
    <property type="component" value="Chromosome 6"/>
</dbReference>
<dbReference type="Gene3D" id="2.60.120.200">
    <property type="match status" value="1"/>
</dbReference>
<dbReference type="Ensembl" id="ENSSMAT00000004130.2">
    <property type="protein sequence ID" value="ENSSMAP00000004066.2"/>
    <property type="gene ID" value="ENSSMAG00000002514.2"/>
</dbReference>
<evidence type="ECO:0000256" key="2">
    <source>
        <dbReference type="SAM" id="SignalP"/>
    </source>
</evidence>